<dbReference type="EMBL" id="VXIV02002904">
    <property type="protein sequence ID" value="KAF6022088.1"/>
    <property type="molecule type" value="Genomic_DNA"/>
</dbReference>
<evidence type="ECO:0000313" key="2">
    <source>
        <dbReference type="Proteomes" id="UP000593567"/>
    </source>
</evidence>
<name>A0A7J7J9Q4_BUGNE</name>
<comment type="caution">
    <text evidence="1">The sequence shown here is derived from an EMBL/GenBank/DDBJ whole genome shotgun (WGS) entry which is preliminary data.</text>
</comment>
<organism evidence="1 2">
    <name type="scientific">Bugula neritina</name>
    <name type="common">Brown bryozoan</name>
    <name type="synonym">Sertularia neritina</name>
    <dbReference type="NCBI Taxonomy" id="10212"/>
    <lineage>
        <taxon>Eukaryota</taxon>
        <taxon>Metazoa</taxon>
        <taxon>Spiralia</taxon>
        <taxon>Lophotrochozoa</taxon>
        <taxon>Bryozoa</taxon>
        <taxon>Gymnolaemata</taxon>
        <taxon>Cheilostomatida</taxon>
        <taxon>Flustrina</taxon>
        <taxon>Buguloidea</taxon>
        <taxon>Bugulidae</taxon>
        <taxon>Bugula</taxon>
    </lineage>
</organism>
<proteinExistence type="predicted"/>
<gene>
    <name evidence="1" type="ORF">EB796_019602</name>
</gene>
<dbReference type="Proteomes" id="UP000593567">
    <property type="component" value="Unassembled WGS sequence"/>
</dbReference>
<protein>
    <submittedName>
        <fullName evidence="1">Uncharacterized protein</fullName>
    </submittedName>
</protein>
<sequence>MITCSSSSRCSLPRICKSFSRRCPFQHRLTFVQKCYLQSKRAVAEMTAQSKCLQKNELWSVERITISDTKDVNRYQLLF</sequence>
<evidence type="ECO:0000313" key="1">
    <source>
        <dbReference type="EMBL" id="KAF6022088.1"/>
    </source>
</evidence>
<accession>A0A7J7J9Q4</accession>
<dbReference type="AlphaFoldDB" id="A0A7J7J9Q4"/>
<keyword evidence="2" id="KW-1185">Reference proteome</keyword>
<reference evidence="1" key="1">
    <citation type="submission" date="2020-06" db="EMBL/GenBank/DDBJ databases">
        <title>Draft genome of Bugula neritina, a colonial animal packing powerful symbionts and potential medicines.</title>
        <authorList>
            <person name="Rayko M."/>
        </authorList>
    </citation>
    <scope>NUCLEOTIDE SEQUENCE [LARGE SCALE GENOMIC DNA]</scope>
    <source>
        <strain evidence="1">Kwan_BN1</strain>
    </source>
</reference>